<sequence>MTYARSKQHWYCLNDTNITLVKSSSIFGDQAKHQPVMMAHLTRPSDIDV</sequence>
<evidence type="ECO:0000313" key="2">
    <source>
        <dbReference type="Proteomes" id="UP000676336"/>
    </source>
</evidence>
<proteinExistence type="predicted"/>
<evidence type="ECO:0000313" key="1">
    <source>
        <dbReference type="EMBL" id="CAF4905381.1"/>
    </source>
</evidence>
<gene>
    <name evidence="1" type="ORF">SMN809_LOCUS51951</name>
</gene>
<dbReference type="AlphaFoldDB" id="A0A8S3CU44"/>
<dbReference type="Proteomes" id="UP000676336">
    <property type="component" value="Unassembled WGS sequence"/>
</dbReference>
<evidence type="ECO:0008006" key="3">
    <source>
        <dbReference type="Google" id="ProtNLM"/>
    </source>
</evidence>
<reference evidence="1" key="1">
    <citation type="submission" date="2021-02" db="EMBL/GenBank/DDBJ databases">
        <authorList>
            <person name="Nowell W R."/>
        </authorList>
    </citation>
    <scope>NUCLEOTIDE SEQUENCE</scope>
</reference>
<dbReference type="EMBL" id="CAJOBI010175362">
    <property type="protein sequence ID" value="CAF4905381.1"/>
    <property type="molecule type" value="Genomic_DNA"/>
</dbReference>
<organism evidence="1 2">
    <name type="scientific">Rotaria magnacalcarata</name>
    <dbReference type="NCBI Taxonomy" id="392030"/>
    <lineage>
        <taxon>Eukaryota</taxon>
        <taxon>Metazoa</taxon>
        <taxon>Spiralia</taxon>
        <taxon>Gnathifera</taxon>
        <taxon>Rotifera</taxon>
        <taxon>Eurotatoria</taxon>
        <taxon>Bdelloidea</taxon>
        <taxon>Philodinida</taxon>
        <taxon>Philodinidae</taxon>
        <taxon>Rotaria</taxon>
    </lineage>
</organism>
<accession>A0A8S3CU44</accession>
<comment type="caution">
    <text evidence="1">The sequence shown here is derived from an EMBL/GenBank/DDBJ whole genome shotgun (WGS) entry which is preliminary data.</text>
</comment>
<name>A0A8S3CU44_9BILA</name>
<feature type="non-terminal residue" evidence="1">
    <location>
        <position position="49"/>
    </location>
</feature>
<protein>
    <recommendedName>
        <fullName evidence="3">USP domain-containing protein</fullName>
    </recommendedName>
</protein>